<sequence length="165" mass="17865">MGQATTAPRQVHDVSFRAYGLMDGSFSAEDLNGDGRISLDETYNLTAAAYNYGSGGGGNWYAELSAVYTLDIAIGSNRFDSLTADFDIPIYRCGYDSPPDCFEEYGADDIIGHWTLSLYEWVQLEQIEASWQSYPAVPLPASFALLLGGLGAFAVGARRKAHTAP</sequence>
<dbReference type="NCBIfam" id="TIGR03370">
    <property type="entry name" value="VPLPA-CTERM"/>
    <property type="match status" value="1"/>
</dbReference>
<dbReference type="Pfam" id="PF07589">
    <property type="entry name" value="PEP-CTERM"/>
    <property type="match status" value="1"/>
</dbReference>
<gene>
    <name evidence="2" type="ORF">DI396_13850</name>
</gene>
<evidence type="ECO:0000313" key="3">
    <source>
        <dbReference type="Proteomes" id="UP000248012"/>
    </source>
</evidence>
<protein>
    <recommendedName>
        <fullName evidence="1">Ice-binding protein C-terminal domain-containing protein</fullName>
    </recommendedName>
</protein>
<comment type="caution">
    <text evidence="2">The sequence shown here is derived from an EMBL/GenBank/DDBJ whole genome shotgun (WGS) entry which is preliminary data.</text>
</comment>
<reference evidence="2 3" key="1">
    <citation type="submission" date="2018-05" db="EMBL/GenBank/DDBJ databases">
        <title>Oceanovita maritima gen. nov., sp. nov., a marine bacterium in the family Rhodobacteraceae isolated from surface seawater of Lundu port Xiamen, China.</title>
        <authorList>
            <person name="Hetharua B.H."/>
            <person name="Min D."/>
            <person name="Liao H."/>
            <person name="Tian Y."/>
        </authorList>
    </citation>
    <scope>NUCLEOTIDE SEQUENCE [LARGE SCALE GENOMIC DNA]</scope>
    <source>
        <strain evidence="2 3">FSX-11</strain>
    </source>
</reference>
<name>A0A2V4NB29_9RHOB</name>
<evidence type="ECO:0000313" key="2">
    <source>
        <dbReference type="EMBL" id="PYC46830.1"/>
    </source>
</evidence>
<evidence type="ECO:0000259" key="1">
    <source>
        <dbReference type="Pfam" id="PF07589"/>
    </source>
</evidence>
<dbReference type="InterPro" id="IPR022472">
    <property type="entry name" value="VPLPA-CTERM"/>
</dbReference>
<accession>A0A2V4NB29</accession>
<dbReference type="EMBL" id="QFVT01000010">
    <property type="protein sequence ID" value="PYC46830.1"/>
    <property type="molecule type" value="Genomic_DNA"/>
</dbReference>
<proteinExistence type="predicted"/>
<organism evidence="2 3">
    <name type="scientific">Litorivita pollutaquae</name>
    <dbReference type="NCBI Taxonomy" id="2200892"/>
    <lineage>
        <taxon>Bacteria</taxon>
        <taxon>Pseudomonadati</taxon>
        <taxon>Pseudomonadota</taxon>
        <taxon>Alphaproteobacteria</taxon>
        <taxon>Rhodobacterales</taxon>
        <taxon>Paracoccaceae</taxon>
        <taxon>Litorivita</taxon>
    </lineage>
</organism>
<dbReference type="Proteomes" id="UP000248012">
    <property type="component" value="Unassembled WGS sequence"/>
</dbReference>
<dbReference type="AlphaFoldDB" id="A0A2V4NB29"/>
<feature type="domain" description="Ice-binding protein C-terminal" evidence="1">
    <location>
        <begin position="136"/>
        <end position="160"/>
    </location>
</feature>
<dbReference type="InterPro" id="IPR013424">
    <property type="entry name" value="Ice-binding_C"/>
</dbReference>
<keyword evidence="3" id="KW-1185">Reference proteome</keyword>